<evidence type="ECO:0000313" key="2">
    <source>
        <dbReference type="Proteomes" id="UP000789920"/>
    </source>
</evidence>
<organism evidence="1 2">
    <name type="scientific">Racocetra persica</name>
    <dbReference type="NCBI Taxonomy" id="160502"/>
    <lineage>
        <taxon>Eukaryota</taxon>
        <taxon>Fungi</taxon>
        <taxon>Fungi incertae sedis</taxon>
        <taxon>Mucoromycota</taxon>
        <taxon>Glomeromycotina</taxon>
        <taxon>Glomeromycetes</taxon>
        <taxon>Diversisporales</taxon>
        <taxon>Gigasporaceae</taxon>
        <taxon>Racocetra</taxon>
    </lineage>
</organism>
<keyword evidence="2" id="KW-1185">Reference proteome</keyword>
<feature type="non-terminal residue" evidence="1">
    <location>
        <position position="1"/>
    </location>
</feature>
<dbReference type="EMBL" id="CAJVQC010015524">
    <property type="protein sequence ID" value="CAG8668005.1"/>
    <property type="molecule type" value="Genomic_DNA"/>
</dbReference>
<protein>
    <submittedName>
        <fullName evidence="1">32241_t:CDS:1</fullName>
    </submittedName>
</protein>
<reference evidence="1" key="1">
    <citation type="submission" date="2021-06" db="EMBL/GenBank/DDBJ databases">
        <authorList>
            <person name="Kallberg Y."/>
            <person name="Tangrot J."/>
            <person name="Rosling A."/>
        </authorList>
    </citation>
    <scope>NUCLEOTIDE SEQUENCE</scope>
    <source>
        <strain evidence="1">MA461A</strain>
    </source>
</reference>
<accession>A0ACA9NRI3</accession>
<evidence type="ECO:0000313" key="1">
    <source>
        <dbReference type="EMBL" id="CAG8668005.1"/>
    </source>
</evidence>
<dbReference type="Proteomes" id="UP000789920">
    <property type="component" value="Unassembled WGS sequence"/>
</dbReference>
<name>A0ACA9NRI3_9GLOM</name>
<gene>
    <name evidence="1" type="ORF">RPERSI_LOCUS8555</name>
</gene>
<proteinExistence type="predicted"/>
<sequence>MFIIANSNLSKNDLEDIWQNLGLSTEDKVVPNPVPLNSTNDILVKGDYADDNEDTHMTREENYVNDLKIGKEGTPIQMLRECALRTRYNDVAELLAAQQSTTEPNPIQETNDQKT</sequence>
<comment type="caution">
    <text evidence="1">The sequence shown here is derived from an EMBL/GenBank/DDBJ whole genome shotgun (WGS) entry which is preliminary data.</text>
</comment>
<feature type="non-terminal residue" evidence="1">
    <location>
        <position position="115"/>
    </location>
</feature>